<evidence type="ECO:0000256" key="7">
    <source>
        <dbReference type="ARBA" id="ARBA00023098"/>
    </source>
</evidence>
<dbReference type="InterPro" id="IPR036291">
    <property type="entry name" value="NAD(P)-bd_dom_sf"/>
</dbReference>
<accession>A0A9P0BMI4</accession>
<dbReference type="PANTHER" id="PTHR11011">
    <property type="entry name" value="MALE STERILITY PROTEIN 2-RELATED"/>
    <property type="match status" value="1"/>
</dbReference>
<keyword evidence="6 10" id="KW-1133">Transmembrane helix</keyword>
<evidence type="ECO:0000256" key="1">
    <source>
        <dbReference type="ARBA" id="ARBA00004141"/>
    </source>
</evidence>
<dbReference type="FunFam" id="3.40.50.720:FF:000143">
    <property type="entry name" value="Fatty acyl-CoA reductase"/>
    <property type="match status" value="1"/>
</dbReference>
<dbReference type="CDD" id="cd09071">
    <property type="entry name" value="FAR_C"/>
    <property type="match status" value="1"/>
</dbReference>
<dbReference type="GO" id="GO:0016020">
    <property type="term" value="C:membrane"/>
    <property type="evidence" value="ECO:0007669"/>
    <property type="project" value="UniProtKB-SubCell"/>
</dbReference>
<keyword evidence="8 10" id="KW-0472">Membrane</keyword>
<keyword evidence="7 10" id="KW-0443">Lipid metabolism</keyword>
<keyword evidence="10" id="KW-0560">Oxidoreductase</keyword>
<dbReference type="InterPro" id="IPR033640">
    <property type="entry name" value="FAR_C"/>
</dbReference>
<dbReference type="CDD" id="cd05236">
    <property type="entry name" value="FAR-N_SDR_e"/>
    <property type="match status" value="1"/>
</dbReference>
<evidence type="ECO:0000256" key="9">
    <source>
        <dbReference type="ARBA" id="ARBA00052530"/>
    </source>
</evidence>
<evidence type="ECO:0000256" key="6">
    <source>
        <dbReference type="ARBA" id="ARBA00022989"/>
    </source>
</evidence>
<evidence type="ECO:0000256" key="4">
    <source>
        <dbReference type="ARBA" id="ARBA00022692"/>
    </source>
</evidence>
<feature type="transmembrane region" description="Helical" evidence="10">
    <location>
        <begin position="346"/>
        <end position="370"/>
    </location>
</feature>
<comment type="catalytic activity">
    <reaction evidence="9 10">
        <text>a long-chain fatty acyl-CoA + 2 NADPH + 2 H(+) = a long-chain primary fatty alcohol + 2 NADP(+) + CoA</text>
        <dbReference type="Rhea" id="RHEA:52716"/>
        <dbReference type="ChEBI" id="CHEBI:15378"/>
        <dbReference type="ChEBI" id="CHEBI:57287"/>
        <dbReference type="ChEBI" id="CHEBI:57783"/>
        <dbReference type="ChEBI" id="CHEBI:58349"/>
        <dbReference type="ChEBI" id="CHEBI:77396"/>
        <dbReference type="ChEBI" id="CHEBI:83139"/>
        <dbReference type="EC" id="1.2.1.84"/>
    </reaction>
</comment>
<evidence type="ECO:0000256" key="2">
    <source>
        <dbReference type="ARBA" id="ARBA00005928"/>
    </source>
</evidence>
<keyword evidence="14" id="KW-1185">Reference proteome</keyword>
<evidence type="ECO:0000256" key="8">
    <source>
        <dbReference type="ARBA" id="ARBA00023136"/>
    </source>
</evidence>
<dbReference type="EC" id="1.2.1.84" evidence="10"/>
<dbReference type="OrthoDB" id="429813at2759"/>
<dbReference type="PANTHER" id="PTHR11011:SF45">
    <property type="entry name" value="FATTY ACYL-COA REDUCTASE CG8306-RELATED"/>
    <property type="match status" value="1"/>
</dbReference>
<evidence type="ECO:0000259" key="12">
    <source>
        <dbReference type="Pfam" id="PF07993"/>
    </source>
</evidence>
<dbReference type="AlphaFoldDB" id="A0A9P0BMI4"/>
<feature type="domain" description="Fatty acyl-CoA reductase C-terminal" evidence="11">
    <location>
        <begin position="357"/>
        <end position="447"/>
    </location>
</feature>
<dbReference type="Pfam" id="PF03015">
    <property type="entry name" value="Sterile"/>
    <property type="match status" value="1"/>
</dbReference>
<evidence type="ECO:0000256" key="10">
    <source>
        <dbReference type="RuleBase" id="RU363097"/>
    </source>
</evidence>
<proteinExistence type="inferred from homology"/>
<evidence type="ECO:0000259" key="11">
    <source>
        <dbReference type="Pfam" id="PF03015"/>
    </source>
</evidence>
<dbReference type="SUPFAM" id="SSF51735">
    <property type="entry name" value="NAD(P)-binding Rossmann-fold domains"/>
    <property type="match status" value="1"/>
</dbReference>
<dbReference type="GO" id="GO:0080019">
    <property type="term" value="F:alcohol-forming very long-chain fatty acyl-CoA reductase activity"/>
    <property type="evidence" value="ECO:0007669"/>
    <property type="project" value="InterPro"/>
</dbReference>
<sequence length="450" mass="50721">MSSLKGPKVASFYTGKSVFITGGTGFLGKTLIEKLLYSCSGIDKLYILVRDKRGYEAHERLARITNTPAFDRLKGTRNEDLKKITVITGDIARPNLGLPDDILKRLEDEVSVVFHLAATVAFNLRLKDAMGININGTEEVVKLCHRMKKLQAFVHVSTAFSNSDRFEIEEKVYPMPVTLEDARHVAEMYSHDDEVISQFLGKKPNTYTFSKALAEDLVMKQCQDLPAAIVRPSIVMSSIKEPCPGWIDTWSGSTGLFVGMPAGVLKVVKGKGSNVTDLVPVDIVTNFLIVVATECQKTNEIKVYNCCTGTSNPITSNYASAIARRVTLRYSLNELPWPFLVFTSSLIVYTLITFMLQTIPAFLIDLWCVLTGKKATQLKLQSRLKKNIEVVKFFLLNEWKFCDENVRNLFKSLSPEDKETFNFDVKSINWEKSIEDYILGARKYLLKYEK</sequence>
<dbReference type="GO" id="GO:0035336">
    <property type="term" value="P:long-chain fatty-acyl-CoA metabolic process"/>
    <property type="evidence" value="ECO:0007669"/>
    <property type="project" value="TreeGrafter"/>
</dbReference>
<dbReference type="EMBL" id="LR824014">
    <property type="protein sequence ID" value="CAH0581429.1"/>
    <property type="molecule type" value="Genomic_DNA"/>
</dbReference>
<dbReference type="Gene3D" id="3.40.50.720">
    <property type="entry name" value="NAD(P)-binding Rossmann-like Domain"/>
    <property type="match status" value="1"/>
</dbReference>
<keyword evidence="4 10" id="KW-0812">Transmembrane</keyword>
<dbReference type="GO" id="GO:0102965">
    <property type="term" value="F:alcohol-forming long-chain fatty acyl-CoA reductase activity"/>
    <property type="evidence" value="ECO:0007669"/>
    <property type="project" value="UniProtKB-EC"/>
</dbReference>
<dbReference type="Proteomes" id="UP001154114">
    <property type="component" value="Chromosome 11"/>
</dbReference>
<keyword evidence="3 10" id="KW-0444">Lipid biosynthesis</keyword>
<dbReference type="GO" id="GO:0005777">
    <property type="term" value="C:peroxisome"/>
    <property type="evidence" value="ECO:0007669"/>
    <property type="project" value="TreeGrafter"/>
</dbReference>
<comment type="similarity">
    <text evidence="2 10">Belongs to the fatty acyl-CoA reductase family.</text>
</comment>
<gene>
    <name evidence="13" type="ORF">CINC_LOCUS1619</name>
</gene>
<evidence type="ECO:0000256" key="3">
    <source>
        <dbReference type="ARBA" id="ARBA00022516"/>
    </source>
</evidence>
<name>A0A9P0BMI4_CHRIL</name>
<dbReference type="InterPro" id="IPR026055">
    <property type="entry name" value="FAR"/>
</dbReference>
<feature type="domain" description="Thioester reductase (TE)" evidence="12">
    <location>
        <begin position="20"/>
        <end position="287"/>
    </location>
</feature>
<reference evidence="13" key="1">
    <citation type="submission" date="2021-12" db="EMBL/GenBank/DDBJ databases">
        <authorList>
            <person name="King R."/>
        </authorList>
    </citation>
    <scope>NUCLEOTIDE SEQUENCE</scope>
</reference>
<comment type="function">
    <text evidence="10">Catalyzes the reduction of fatty acyl-CoA to fatty alcohols.</text>
</comment>
<evidence type="ECO:0000313" key="14">
    <source>
        <dbReference type="Proteomes" id="UP001154114"/>
    </source>
</evidence>
<dbReference type="InterPro" id="IPR013120">
    <property type="entry name" value="FAR_NAD-bd"/>
</dbReference>
<protein>
    <recommendedName>
        <fullName evidence="10">Fatty acyl-CoA reductase</fullName>
        <ecNumber evidence="10">1.2.1.84</ecNumber>
    </recommendedName>
</protein>
<comment type="subcellular location">
    <subcellularLocation>
        <location evidence="1">Membrane</location>
        <topology evidence="1">Multi-pass membrane protein</topology>
    </subcellularLocation>
</comment>
<organism evidence="13 14">
    <name type="scientific">Chrysodeixis includens</name>
    <name type="common">Soybean looper</name>
    <name type="synonym">Pseudoplusia includens</name>
    <dbReference type="NCBI Taxonomy" id="689277"/>
    <lineage>
        <taxon>Eukaryota</taxon>
        <taxon>Metazoa</taxon>
        <taxon>Ecdysozoa</taxon>
        <taxon>Arthropoda</taxon>
        <taxon>Hexapoda</taxon>
        <taxon>Insecta</taxon>
        <taxon>Pterygota</taxon>
        <taxon>Neoptera</taxon>
        <taxon>Endopterygota</taxon>
        <taxon>Lepidoptera</taxon>
        <taxon>Glossata</taxon>
        <taxon>Ditrysia</taxon>
        <taxon>Noctuoidea</taxon>
        <taxon>Noctuidae</taxon>
        <taxon>Plusiinae</taxon>
        <taxon>Chrysodeixis</taxon>
    </lineage>
</organism>
<keyword evidence="5 10" id="KW-0521">NADP</keyword>
<evidence type="ECO:0000256" key="5">
    <source>
        <dbReference type="ARBA" id="ARBA00022857"/>
    </source>
</evidence>
<evidence type="ECO:0000313" key="13">
    <source>
        <dbReference type="EMBL" id="CAH0581429.1"/>
    </source>
</evidence>
<dbReference type="Pfam" id="PF07993">
    <property type="entry name" value="NAD_binding_4"/>
    <property type="match status" value="1"/>
</dbReference>